<dbReference type="Pfam" id="PF01872">
    <property type="entry name" value="RibD_C"/>
    <property type="match status" value="1"/>
</dbReference>
<feature type="domain" description="Bacterial bifunctional deaminase-reductase C-terminal" evidence="4">
    <location>
        <begin position="4"/>
        <end position="219"/>
    </location>
</feature>
<evidence type="ECO:0000256" key="1">
    <source>
        <dbReference type="ARBA" id="ARBA00005104"/>
    </source>
</evidence>
<reference evidence="5" key="2">
    <citation type="journal article" date="2021" name="PeerJ">
        <title>Extensive microbial diversity within the chicken gut microbiome revealed by metagenomics and culture.</title>
        <authorList>
            <person name="Gilroy R."/>
            <person name="Ravi A."/>
            <person name="Getino M."/>
            <person name="Pursley I."/>
            <person name="Horton D.L."/>
            <person name="Alikhan N.F."/>
            <person name="Baker D."/>
            <person name="Gharbi K."/>
            <person name="Hall N."/>
            <person name="Watson M."/>
            <person name="Adriaenssens E.M."/>
            <person name="Foster-Nyarko E."/>
            <person name="Jarju S."/>
            <person name="Secka A."/>
            <person name="Antonio M."/>
            <person name="Oren A."/>
            <person name="Chaudhuri R.R."/>
            <person name="La Ragione R."/>
            <person name="Hildebrand F."/>
            <person name="Pallen M.J."/>
        </authorList>
    </citation>
    <scope>NUCLEOTIDE SEQUENCE</scope>
    <source>
        <strain evidence="5">CHK178-757</strain>
    </source>
</reference>
<name>A0A9D1JRD8_9FIRM</name>
<dbReference type="AlphaFoldDB" id="A0A9D1JRD8"/>
<sequence length="237" mass="26234">MEKPFVVCHMFTSLDGKIDGAYMTDPRAVPARETYGKLRGFYDCQATLYGTTTMAGGFSFGLAPKLSKAGTAYPKEDYVASSDVANYIVSVDPEGILGWNSKYLELKGRPKAHVIQVLTEKVSQAYLAYLHKFDISYIFAGKDQLDCSLLLYKLKTLFHIDRLMIAGGGTINWSFAQEDLIDELSLVIAPVADGNTSSVSIFERMESLPQRSPAAFSLKAVERVDGDGVWLRYVLKK</sequence>
<organism evidence="5 6">
    <name type="scientific">Candidatus Scybalocola faecigallinarum</name>
    <dbReference type="NCBI Taxonomy" id="2840941"/>
    <lineage>
        <taxon>Bacteria</taxon>
        <taxon>Bacillati</taxon>
        <taxon>Bacillota</taxon>
        <taxon>Clostridia</taxon>
        <taxon>Lachnospirales</taxon>
        <taxon>Lachnospiraceae</taxon>
        <taxon>Lachnospiraceae incertae sedis</taxon>
        <taxon>Candidatus Scybalocola (ex Gilroy et al. 2021)</taxon>
    </lineage>
</organism>
<keyword evidence="3" id="KW-0560">Oxidoreductase</keyword>
<dbReference type="PANTHER" id="PTHR38011:SF7">
    <property type="entry name" value="2,5-DIAMINO-6-RIBOSYLAMINO-4(3H)-PYRIMIDINONE 5'-PHOSPHATE REDUCTASE"/>
    <property type="match status" value="1"/>
</dbReference>
<evidence type="ECO:0000259" key="4">
    <source>
        <dbReference type="Pfam" id="PF01872"/>
    </source>
</evidence>
<gene>
    <name evidence="5" type="ORF">IAB46_11545</name>
</gene>
<dbReference type="InterPro" id="IPR002734">
    <property type="entry name" value="RibDG_C"/>
</dbReference>
<proteinExistence type="predicted"/>
<dbReference type="GO" id="GO:0009231">
    <property type="term" value="P:riboflavin biosynthetic process"/>
    <property type="evidence" value="ECO:0007669"/>
    <property type="project" value="InterPro"/>
</dbReference>
<reference evidence="5" key="1">
    <citation type="submission" date="2020-10" db="EMBL/GenBank/DDBJ databases">
        <authorList>
            <person name="Gilroy R."/>
        </authorList>
    </citation>
    <scope>NUCLEOTIDE SEQUENCE</scope>
    <source>
        <strain evidence="5">CHK178-757</strain>
    </source>
</reference>
<protein>
    <submittedName>
        <fullName evidence="5">RibD family protein</fullName>
    </submittedName>
</protein>
<comment type="pathway">
    <text evidence="1">Cofactor biosynthesis; riboflavin biosynthesis.</text>
</comment>
<dbReference type="InterPro" id="IPR024072">
    <property type="entry name" value="DHFR-like_dom_sf"/>
</dbReference>
<evidence type="ECO:0000313" key="6">
    <source>
        <dbReference type="Proteomes" id="UP000823927"/>
    </source>
</evidence>
<dbReference type="SUPFAM" id="SSF53597">
    <property type="entry name" value="Dihydrofolate reductase-like"/>
    <property type="match status" value="1"/>
</dbReference>
<evidence type="ECO:0000313" key="5">
    <source>
        <dbReference type="EMBL" id="HIS48162.1"/>
    </source>
</evidence>
<dbReference type="Proteomes" id="UP000823927">
    <property type="component" value="Unassembled WGS sequence"/>
</dbReference>
<evidence type="ECO:0000256" key="3">
    <source>
        <dbReference type="ARBA" id="ARBA00023002"/>
    </source>
</evidence>
<evidence type="ECO:0000256" key="2">
    <source>
        <dbReference type="ARBA" id="ARBA00022857"/>
    </source>
</evidence>
<dbReference type="GO" id="GO:0008703">
    <property type="term" value="F:5-amino-6-(5-phosphoribosylamino)uracil reductase activity"/>
    <property type="evidence" value="ECO:0007669"/>
    <property type="project" value="InterPro"/>
</dbReference>
<dbReference type="Gene3D" id="3.40.430.10">
    <property type="entry name" value="Dihydrofolate Reductase, subunit A"/>
    <property type="match status" value="1"/>
</dbReference>
<dbReference type="InterPro" id="IPR050765">
    <property type="entry name" value="Riboflavin_Biosynth_HTPR"/>
</dbReference>
<dbReference type="PANTHER" id="PTHR38011">
    <property type="entry name" value="DIHYDROFOLATE REDUCTASE FAMILY PROTEIN (AFU_ORTHOLOGUE AFUA_8G06820)"/>
    <property type="match status" value="1"/>
</dbReference>
<comment type="caution">
    <text evidence="5">The sequence shown here is derived from an EMBL/GenBank/DDBJ whole genome shotgun (WGS) entry which is preliminary data.</text>
</comment>
<keyword evidence="2" id="KW-0521">NADP</keyword>
<accession>A0A9D1JRD8</accession>
<dbReference type="EMBL" id="DVIT01000044">
    <property type="protein sequence ID" value="HIS48162.1"/>
    <property type="molecule type" value="Genomic_DNA"/>
</dbReference>